<accession>A0A0E9SK14</accession>
<name>A0A0E9SK14_ANGAN</name>
<reference evidence="1" key="1">
    <citation type="submission" date="2014-11" db="EMBL/GenBank/DDBJ databases">
        <authorList>
            <person name="Amaro Gonzalez C."/>
        </authorList>
    </citation>
    <scope>NUCLEOTIDE SEQUENCE</scope>
</reference>
<protein>
    <submittedName>
        <fullName evidence="1">Uncharacterized protein</fullName>
    </submittedName>
</protein>
<dbReference type="EMBL" id="GBXM01075302">
    <property type="protein sequence ID" value="JAH33275.1"/>
    <property type="molecule type" value="Transcribed_RNA"/>
</dbReference>
<dbReference type="EMBL" id="GBXM01067754">
    <property type="protein sequence ID" value="JAH40823.1"/>
    <property type="molecule type" value="Transcribed_RNA"/>
</dbReference>
<organism evidence="1">
    <name type="scientific">Anguilla anguilla</name>
    <name type="common">European freshwater eel</name>
    <name type="synonym">Muraena anguilla</name>
    <dbReference type="NCBI Taxonomy" id="7936"/>
    <lineage>
        <taxon>Eukaryota</taxon>
        <taxon>Metazoa</taxon>
        <taxon>Chordata</taxon>
        <taxon>Craniata</taxon>
        <taxon>Vertebrata</taxon>
        <taxon>Euteleostomi</taxon>
        <taxon>Actinopterygii</taxon>
        <taxon>Neopterygii</taxon>
        <taxon>Teleostei</taxon>
        <taxon>Anguilliformes</taxon>
        <taxon>Anguillidae</taxon>
        <taxon>Anguilla</taxon>
    </lineage>
</organism>
<reference evidence="1" key="2">
    <citation type="journal article" date="2015" name="Fish Shellfish Immunol.">
        <title>Early steps in the European eel (Anguilla anguilla)-Vibrio vulnificus interaction in the gills: Role of the RtxA13 toxin.</title>
        <authorList>
            <person name="Callol A."/>
            <person name="Pajuelo D."/>
            <person name="Ebbesson L."/>
            <person name="Teles M."/>
            <person name="MacKenzie S."/>
            <person name="Amaro C."/>
        </authorList>
    </citation>
    <scope>NUCLEOTIDE SEQUENCE</scope>
</reference>
<dbReference type="AlphaFoldDB" id="A0A0E9SK14"/>
<evidence type="ECO:0000313" key="1">
    <source>
        <dbReference type="EMBL" id="JAH40823.1"/>
    </source>
</evidence>
<sequence>MTRCIFVLFVNNHTSVQEKKCLNLPNSNNFLHTL</sequence>
<proteinExistence type="predicted"/>